<dbReference type="HOGENOM" id="CLU_071330_2_1_4"/>
<dbReference type="InterPro" id="IPR036291">
    <property type="entry name" value="NAD(P)-bd_dom_sf"/>
</dbReference>
<evidence type="ECO:0000313" key="2">
    <source>
        <dbReference type="Proteomes" id="UP000008332"/>
    </source>
</evidence>
<proteinExistence type="predicted"/>
<sequence length="227" mass="23678">MRDQVGAPAARVALVAGATGLVGRAVLAALLTDKRYAAVHCVGRRPLTLEHPKLFSHVVDFATLSALPGIKHVDDVFVALGTTLKVAGSQAAFRALDFEAVVALARVGKSLGATKLGVVSAMGASPASNVFYNRVKGEMEQALARLGYQVLILARPSLLVGNRDALGQAARPAEKLGLLAMTLFKPLIPANYRPVAAAQVANALLSAVHSTERGTRVLLSGEMQAII</sequence>
<dbReference type="PANTHER" id="PTHR14097:SF7">
    <property type="entry name" value="OXIDOREDUCTASE HTATIP2"/>
    <property type="match status" value="1"/>
</dbReference>
<gene>
    <name evidence="1" type="ordered locus">Rfer_2168</name>
</gene>
<dbReference type="AlphaFoldDB" id="Q21WG1"/>
<keyword evidence="2" id="KW-1185">Reference proteome</keyword>
<organism evidence="1 2">
    <name type="scientific">Albidiferax ferrireducens (strain ATCC BAA-621 / DSM 15236 / T118)</name>
    <name type="common">Rhodoferax ferrireducens</name>
    <dbReference type="NCBI Taxonomy" id="338969"/>
    <lineage>
        <taxon>Bacteria</taxon>
        <taxon>Pseudomonadati</taxon>
        <taxon>Pseudomonadota</taxon>
        <taxon>Betaproteobacteria</taxon>
        <taxon>Burkholderiales</taxon>
        <taxon>Comamonadaceae</taxon>
        <taxon>Rhodoferax</taxon>
    </lineage>
</organism>
<dbReference type="eggNOG" id="COG0702">
    <property type="taxonomic scope" value="Bacteria"/>
</dbReference>
<accession>Q21WG1</accession>
<evidence type="ECO:0008006" key="3">
    <source>
        <dbReference type="Google" id="ProtNLM"/>
    </source>
</evidence>
<dbReference type="Proteomes" id="UP000008332">
    <property type="component" value="Chromosome"/>
</dbReference>
<dbReference type="PANTHER" id="PTHR14097">
    <property type="entry name" value="OXIDOREDUCTASE HTATIP2"/>
    <property type="match status" value="1"/>
</dbReference>
<protein>
    <recommendedName>
        <fullName evidence="3">Nucleoside-diphosphate sugar epimerase</fullName>
    </recommendedName>
</protein>
<dbReference type="Gene3D" id="3.40.50.720">
    <property type="entry name" value="NAD(P)-binding Rossmann-like Domain"/>
    <property type="match status" value="1"/>
</dbReference>
<name>Q21WG1_ALBFT</name>
<dbReference type="KEGG" id="rfr:Rfer_2168"/>
<dbReference type="SUPFAM" id="SSF51735">
    <property type="entry name" value="NAD(P)-binding Rossmann-fold domains"/>
    <property type="match status" value="1"/>
</dbReference>
<dbReference type="OrthoDB" id="9798632at2"/>
<dbReference type="RefSeq" id="WP_011464460.1">
    <property type="nucleotide sequence ID" value="NC_007908.1"/>
</dbReference>
<dbReference type="EMBL" id="CP000267">
    <property type="protein sequence ID" value="ABD69892.1"/>
    <property type="molecule type" value="Genomic_DNA"/>
</dbReference>
<dbReference type="STRING" id="338969.Rfer_2168"/>
<reference evidence="2" key="1">
    <citation type="submission" date="2006-02" db="EMBL/GenBank/DDBJ databases">
        <title>Complete sequence of chromosome of Rhodoferax ferrireducens DSM 15236.</title>
        <authorList>
            <person name="Copeland A."/>
            <person name="Lucas S."/>
            <person name="Lapidus A."/>
            <person name="Barry K."/>
            <person name="Detter J.C."/>
            <person name="Glavina del Rio T."/>
            <person name="Hammon N."/>
            <person name="Israni S."/>
            <person name="Pitluck S."/>
            <person name="Brettin T."/>
            <person name="Bruce D."/>
            <person name="Han C."/>
            <person name="Tapia R."/>
            <person name="Gilna P."/>
            <person name="Kiss H."/>
            <person name="Schmutz J."/>
            <person name="Larimer F."/>
            <person name="Land M."/>
            <person name="Kyrpides N."/>
            <person name="Ivanova N."/>
            <person name="Richardson P."/>
        </authorList>
    </citation>
    <scope>NUCLEOTIDE SEQUENCE [LARGE SCALE GENOMIC DNA]</scope>
    <source>
        <strain evidence="2">ATCC BAA-621 / DSM 15236 / T118</strain>
    </source>
</reference>
<evidence type="ECO:0000313" key="1">
    <source>
        <dbReference type="EMBL" id="ABD69892.1"/>
    </source>
</evidence>